<name>A0A8X6LLJ9_TRICU</name>
<protein>
    <recommendedName>
        <fullName evidence="4">Gustatory receptor</fullName>
    </recommendedName>
</protein>
<sequence length="325" mass="36642">MFFIHQMISSVAVIVTLHATNICGFSLRFVMWSKRCEINNSLSQLCKISYALNPRSVIGNKYINYYLAFFFVNVIAYCYGMVYVFFIQEWEHYKNSLKLPIFGFTFENDETCVIFILICTLLSVMSGGSTCGAALLLCDGAYRTLSNVIASYRVVLTKKLKFHHLSAFIHTEIKTLKTIVSVVEAVDRALNLCALLQYCMFTSLIFITISAAVTNDEVLRTNVVIGFLVWNFVSALLLFYGITMSGSNVHEEGEILKKIGLECSSEMSFLNEKDKSFLALFLFLGNLKDLNLRVTGGDMFVIGKSLFLSMTNSLLTYGVILYQLN</sequence>
<dbReference type="Proteomes" id="UP000887116">
    <property type="component" value="Unassembled WGS sequence"/>
</dbReference>
<dbReference type="OrthoDB" id="6428803at2759"/>
<dbReference type="EMBL" id="BMAO01026836">
    <property type="protein sequence ID" value="GFR12807.1"/>
    <property type="molecule type" value="Genomic_DNA"/>
</dbReference>
<organism evidence="2 3">
    <name type="scientific">Trichonephila clavata</name>
    <name type="common">Joro spider</name>
    <name type="synonym">Nephila clavata</name>
    <dbReference type="NCBI Taxonomy" id="2740835"/>
    <lineage>
        <taxon>Eukaryota</taxon>
        <taxon>Metazoa</taxon>
        <taxon>Ecdysozoa</taxon>
        <taxon>Arthropoda</taxon>
        <taxon>Chelicerata</taxon>
        <taxon>Arachnida</taxon>
        <taxon>Araneae</taxon>
        <taxon>Araneomorphae</taxon>
        <taxon>Entelegynae</taxon>
        <taxon>Araneoidea</taxon>
        <taxon>Nephilidae</taxon>
        <taxon>Trichonephila</taxon>
    </lineage>
</organism>
<keyword evidence="1" id="KW-0812">Transmembrane</keyword>
<evidence type="ECO:0000313" key="3">
    <source>
        <dbReference type="Proteomes" id="UP000887116"/>
    </source>
</evidence>
<comment type="caution">
    <text evidence="2">The sequence shown here is derived from an EMBL/GenBank/DDBJ whole genome shotgun (WGS) entry which is preliminary data.</text>
</comment>
<feature type="transmembrane region" description="Helical" evidence="1">
    <location>
        <begin position="113"/>
        <end position="137"/>
    </location>
</feature>
<feature type="transmembrane region" description="Helical" evidence="1">
    <location>
        <begin position="65"/>
        <end position="87"/>
    </location>
</feature>
<feature type="transmembrane region" description="Helical" evidence="1">
    <location>
        <begin position="223"/>
        <end position="242"/>
    </location>
</feature>
<evidence type="ECO:0000313" key="2">
    <source>
        <dbReference type="EMBL" id="GFR12807.1"/>
    </source>
</evidence>
<keyword evidence="1" id="KW-1133">Transmembrane helix</keyword>
<proteinExistence type="predicted"/>
<reference evidence="2" key="1">
    <citation type="submission" date="2020-07" db="EMBL/GenBank/DDBJ databases">
        <title>Multicomponent nature underlies the extraordinary mechanical properties of spider dragline silk.</title>
        <authorList>
            <person name="Kono N."/>
            <person name="Nakamura H."/>
            <person name="Mori M."/>
            <person name="Yoshida Y."/>
            <person name="Ohtoshi R."/>
            <person name="Malay A.D."/>
            <person name="Moran D.A.P."/>
            <person name="Tomita M."/>
            <person name="Numata K."/>
            <person name="Arakawa K."/>
        </authorList>
    </citation>
    <scope>NUCLEOTIDE SEQUENCE</scope>
</reference>
<keyword evidence="1" id="KW-0472">Membrane</keyword>
<feature type="transmembrane region" description="Helical" evidence="1">
    <location>
        <begin position="306"/>
        <end position="324"/>
    </location>
</feature>
<feature type="transmembrane region" description="Helical" evidence="1">
    <location>
        <begin position="189"/>
        <end position="211"/>
    </location>
</feature>
<accession>A0A8X6LLJ9</accession>
<feature type="transmembrane region" description="Helical" evidence="1">
    <location>
        <begin position="6"/>
        <end position="27"/>
    </location>
</feature>
<evidence type="ECO:0008006" key="4">
    <source>
        <dbReference type="Google" id="ProtNLM"/>
    </source>
</evidence>
<evidence type="ECO:0000256" key="1">
    <source>
        <dbReference type="SAM" id="Phobius"/>
    </source>
</evidence>
<gene>
    <name evidence="2" type="primary">AVEN_52449_1</name>
    <name evidence="2" type="ORF">TNCT_682592</name>
</gene>
<dbReference type="AlphaFoldDB" id="A0A8X6LLJ9"/>
<keyword evidence="3" id="KW-1185">Reference proteome</keyword>